<gene>
    <name evidence="1" type="ORF">ACMD2_22422</name>
</gene>
<evidence type="ECO:0000313" key="1">
    <source>
        <dbReference type="EMBL" id="OAY73431.1"/>
    </source>
</evidence>
<organism evidence="1 2">
    <name type="scientific">Ananas comosus</name>
    <name type="common">Pineapple</name>
    <name type="synonym">Ananas ananas</name>
    <dbReference type="NCBI Taxonomy" id="4615"/>
    <lineage>
        <taxon>Eukaryota</taxon>
        <taxon>Viridiplantae</taxon>
        <taxon>Streptophyta</taxon>
        <taxon>Embryophyta</taxon>
        <taxon>Tracheophyta</taxon>
        <taxon>Spermatophyta</taxon>
        <taxon>Magnoliopsida</taxon>
        <taxon>Liliopsida</taxon>
        <taxon>Poales</taxon>
        <taxon>Bromeliaceae</taxon>
        <taxon>Bromelioideae</taxon>
        <taxon>Ananas</taxon>
    </lineage>
</organism>
<dbReference type="AlphaFoldDB" id="A0A199V978"/>
<dbReference type="EMBL" id="LSRQ01002706">
    <property type="protein sequence ID" value="OAY73431.1"/>
    <property type="molecule type" value="Genomic_DNA"/>
</dbReference>
<accession>A0A199V978</accession>
<proteinExistence type="predicted"/>
<comment type="caution">
    <text evidence="1">The sequence shown here is derived from an EMBL/GenBank/DDBJ whole genome shotgun (WGS) entry which is preliminary data.</text>
</comment>
<reference evidence="1 2" key="1">
    <citation type="journal article" date="2016" name="DNA Res.">
        <title>The draft genome of MD-2 pineapple using hybrid error correction of long reads.</title>
        <authorList>
            <person name="Redwan R.M."/>
            <person name="Saidin A."/>
            <person name="Kumar S.V."/>
        </authorList>
    </citation>
    <scope>NUCLEOTIDE SEQUENCE [LARGE SCALE GENOMIC DNA]</scope>
    <source>
        <strain evidence="2">cv. MD2</strain>
        <tissue evidence="1">Leaf</tissue>
    </source>
</reference>
<protein>
    <submittedName>
        <fullName evidence="1">Uncharacterized protein</fullName>
    </submittedName>
</protein>
<sequence>MPHSPLDAAPPPDVPSWTEIWAEFVVVDRPPLHSSSPSIFFFIPQPPLCVLILLRLRISTSSPPLNPLSHSLFLFLYIIQPIFNAIFGLVAERDEASRGVSSGGAGVDSIGGMLAGYGMVHLPTNAVDFRVVKVPPRASRRMRPDMFQSIRYWNDTLRKNEREQHVLDFLTSALRLISSRAPRRPPNSKSTIAPPPLSRATIVANPLACGSDVEGQLLRSLPLFVLLYNYDADEDLALKNMLKEFLIRRSAFRNLPLK</sequence>
<dbReference type="Proteomes" id="UP000092600">
    <property type="component" value="Unassembled WGS sequence"/>
</dbReference>
<name>A0A199V978_ANACO</name>
<evidence type="ECO:0000313" key="2">
    <source>
        <dbReference type="Proteomes" id="UP000092600"/>
    </source>
</evidence>
<feature type="non-terminal residue" evidence="1">
    <location>
        <position position="258"/>
    </location>
</feature>